<dbReference type="RefSeq" id="XP_033665264.1">
    <property type="nucleotide sequence ID" value="XM_033813360.1"/>
</dbReference>
<feature type="domain" description="Heterokaryon incompatibility" evidence="1">
    <location>
        <begin position="234"/>
        <end position="384"/>
    </location>
</feature>
<dbReference type="PANTHER" id="PTHR33112">
    <property type="entry name" value="DOMAIN PROTEIN, PUTATIVE-RELATED"/>
    <property type="match status" value="1"/>
</dbReference>
<dbReference type="Pfam" id="PF06985">
    <property type="entry name" value="HET"/>
    <property type="match status" value="1"/>
</dbReference>
<sequence length="802" mass="91599">MDTNTQAEDISRLCPSCASFDVRALYAALASAPRGKDMEWPHLIDPERDPDCLRDGVLRFHALHPSLSALQASAQACDFCAAIFDQMMRLRDGLPLSDDEIRNSKEQNPIFIEMDQNDSSMSRPHIMATQYSEDPLSEWSSCTRLAYFDVCGAPGREPHDESLVSEGGFNRVQASDPSEPGCLALAKQWLDACSTNHSRCRCQVSEKLPFRVLDVSEAMRVVRLVAGDSHSGRYAALSYCWGGERGLCLLNSTKDTLYNGISPSAFPKALSDAVVVTKSLGLRYLWIDALCIQQDDTEDWAQQAAQMSEIYKGAAVTLEIASASKPSEGFLKPRNNLKPYVKLEWRRPDQKLATEAVQLRPADEIPESGLNDAYIFSRGWTLQERALAPRTLSYGRHQMSYECVEGVQDESGVFDGELGSGVGYHLRKETMHTIRRQQNYIHPWLQMAVKALAIPDPIRTPWMIFSFFNALPLSPFRRFESCYGYWKEMIARFSDRQLTVMEDRLPAIGGLAKEIQKATRDMYYAGHWRSELLESLAWEASPAFNPHSDRHRITPLDVPTDHISDWPNGVFPSTYVAPSWSWASVRTSVHYWPHTYHRLAKIVDVRVVPKHGDPFGRLESGYLDIVGQTLRIPTVLQSCESAYPFPALHNYTRIMALATGRFKQIAHLEGSDATAHEFFQHHREHPQQEFAFLKILRRKEDTVEYWLLLESCGDETWRRLTLLQMNPGPHDWRLYFEGQSEETCTRLSVNRNRWGYFVKDSKKLMEDHEERQAKLLEIALRHERLRAEIFAAPFKKEKLRIT</sequence>
<name>A0A6A6CBF4_ZASCE</name>
<dbReference type="Proteomes" id="UP000799537">
    <property type="component" value="Unassembled WGS sequence"/>
</dbReference>
<dbReference type="PANTHER" id="PTHR33112:SF16">
    <property type="entry name" value="HETEROKARYON INCOMPATIBILITY DOMAIN-CONTAINING PROTEIN"/>
    <property type="match status" value="1"/>
</dbReference>
<dbReference type="AlphaFoldDB" id="A0A6A6CBF4"/>
<dbReference type="InterPro" id="IPR010730">
    <property type="entry name" value="HET"/>
</dbReference>
<dbReference type="OrthoDB" id="5125733at2759"/>
<dbReference type="GeneID" id="54566632"/>
<gene>
    <name evidence="2" type="ORF">M409DRAFT_56648</name>
</gene>
<evidence type="ECO:0000313" key="2">
    <source>
        <dbReference type="EMBL" id="KAF2164375.1"/>
    </source>
</evidence>
<evidence type="ECO:0000259" key="1">
    <source>
        <dbReference type="Pfam" id="PF06985"/>
    </source>
</evidence>
<protein>
    <recommendedName>
        <fullName evidence="1">Heterokaryon incompatibility domain-containing protein</fullName>
    </recommendedName>
</protein>
<keyword evidence="3" id="KW-1185">Reference proteome</keyword>
<reference evidence="2" key="1">
    <citation type="journal article" date="2020" name="Stud. Mycol.">
        <title>101 Dothideomycetes genomes: a test case for predicting lifestyles and emergence of pathogens.</title>
        <authorList>
            <person name="Haridas S."/>
            <person name="Albert R."/>
            <person name="Binder M."/>
            <person name="Bloem J."/>
            <person name="Labutti K."/>
            <person name="Salamov A."/>
            <person name="Andreopoulos B."/>
            <person name="Baker S."/>
            <person name="Barry K."/>
            <person name="Bills G."/>
            <person name="Bluhm B."/>
            <person name="Cannon C."/>
            <person name="Castanera R."/>
            <person name="Culley D."/>
            <person name="Daum C."/>
            <person name="Ezra D."/>
            <person name="Gonzalez J."/>
            <person name="Henrissat B."/>
            <person name="Kuo A."/>
            <person name="Liang C."/>
            <person name="Lipzen A."/>
            <person name="Lutzoni F."/>
            <person name="Magnuson J."/>
            <person name="Mondo S."/>
            <person name="Nolan M."/>
            <person name="Ohm R."/>
            <person name="Pangilinan J."/>
            <person name="Park H.-J."/>
            <person name="Ramirez L."/>
            <person name="Alfaro M."/>
            <person name="Sun H."/>
            <person name="Tritt A."/>
            <person name="Yoshinaga Y."/>
            <person name="Zwiers L.-H."/>
            <person name="Turgeon B."/>
            <person name="Goodwin S."/>
            <person name="Spatafora J."/>
            <person name="Crous P."/>
            <person name="Grigoriev I."/>
        </authorList>
    </citation>
    <scope>NUCLEOTIDE SEQUENCE</scope>
    <source>
        <strain evidence="2">ATCC 36951</strain>
    </source>
</reference>
<dbReference type="EMBL" id="ML993604">
    <property type="protein sequence ID" value="KAF2164375.1"/>
    <property type="molecule type" value="Genomic_DNA"/>
</dbReference>
<organism evidence="2 3">
    <name type="scientific">Zasmidium cellare ATCC 36951</name>
    <dbReference type="NCBI Taxonomy" id="1080233"/>
    <lineage>
        <taxon>Eukaryota</taxon>
        <taxon>Fungi</taxon>
        <taxon>Dikarya</taxon>
        <taxon>Ascomycota</taxon>
        <taxon>Pezizomycotina</taxon>
        <taxon>Dothideomycetes</taxon>
        <taxon>Dothideomycetidae</taxon>
        <taxon>Mycosphaerellales</taxon>
        <taxon>Mycosphaerellaceae</taxon>
        <taxon>Zasmidium</taxon>
    </lineage>
</organism>
<accession>A0A6A6CBF4</accession>
<evidence type="ECO:0000313" key="3">
    <source>
        <dbReference type="Proteomes" id="UP000799537"/>
    </source>
</evidence>
<proteinExistence type="predicted"/>